<dbReference type="Proteomes" id="UP000072904">
    <property type="component" value="Chromosome 2"/>
</dbReference>
<keyword evidence="2" id="KW-0472">Membrane</keyword>
<dbReference type="VEuPathDB" id="PlasmoDB:PY07103"/>
<dbReference type="VEuPathDB" id="PlasmoDB:PY17X_0216400"/>
<evidence type="ECO:0000313" key="3">
    <source>
        <dbReference type="EMBL" id="CDU16176.1"/>
    </source>
</evidence>
<dbReference type="VEuPathDB" id="PlasmoDB:PYYM_0217900"/>
<dbReference type="RefSeq" id="XP_022811396.1">
    <property type="nucleotide sequence ID" value="XM_022957997.1"/>
</dbReference>
<reference evidence="5 6" key="1">
    <citation type="journal article" date="2014" name="BMC Biol.">
        <title>A comprehensive evaluation of rodent malaria parasite genomes and gene expression.</title>
        <authorList>
            <person name="Otto T.D."/>
            <person name="Bohme U."/>
            <person name="Jackson A.P."/>
            <person name="Hunt M."/>
            <person name="Franke-Fayard B."/>
            <person name="Hoeijmakers W.A."/>
            <person name="Religa A.A."/>
            <person name="Robertson L."/>
            <person name="Sanders M."/>
            <person name="Ogun S.A."/>
            <person name="Cunningham D."/>
            <person name="Erhart A."/>
            <person name="Billker O."/>
            <person name="Khan S.M."/>
            <person name="Stunnenberg H.G."/>
            <person name="Langhorne J."/>
            <person name="Holder A.A."/>
            <person name="Waters A.P."/>
            <person name="Newbold C.I."/>
            <person name="Pain A."/>
            <person name="Berriman M."/>
            <person name="Janse C.J."/>
        </authorList>
    </citation>
    <scope>NUCLEOTIDE SEQUENCE [LARGE SCALE GENOMIC DNA]</scope>
    <source>
        <strain evidence="4 5">17X</strain>
        <strain evidence="3 6">YM</strain>
    </source>
</reference>
<dbReference type="AlphaFoldDB" id="A0A078K6H1"/>
<evidence type="ECO:0000313" key="5">
    <source>
        <dbReference type="Proteomes" id="UP000072874"/>
    </source>
</evidence>
<organism evidence="4 5">
    <name type="scientific">Plasmodium yoelii</name>
    <dbReference type="NCBI Taxonomy" id="5861"/>
    <lineage>
        <taxon>Eukaryota</taxon>
        <taxon>Sar</taxon>
        <taxon>Alveolata</taxon>
        <taxon>Apicomplexa</taxon>
        <taxon>Aconoidasida</taxon>
        <taxon>Haemosporida</taxon>
        <taxon>Plasmodiidae</taxon>
        <taxon>Plasmodium</taxon>
        <taxon>Plasmodium (Vinckeia)</taxon>
    </lineage>
</organism>
<evidence type="ECO:0000313" key="4">
    <source>
        <dbReference type="EMBL" id="VTZ71822.1"/>
    </source>
</evidence>
<feature type="transmembrane region" description="Helical" evidence="2">
    <location>
        <begin position="12"/>
        <end position="32"/>
    </location>
</feature>
<sequence>MKTFKRSCKFEGIYIFHLFNKVFLFGTLLFIFRSTIEWNYNEHENSEFSEVMRYKRNLSYSTEGIHLYNEGYFHGGDAKLENNNISSEFGINIFPEYYDIDNIEYPYDIKNKQVLKNIDTNYGDIQRITNLDSLKTNSYNKNNNNGTKIHDSKILYGFQKEKQSELKPIIEDKKVLSDNKIKLNNKKVNGDISMHKEVKFINKVDDIYNFDEYIKLYPNPDMNRVLNKSTFQRKDGMTILPKIKHDYTDQKNVSIETIPQIVEKRENKKEETNDKLKNIPRSDHGLNKLNTNKKKKEKGIHNKTIISNLNQIKNGFDLINSLTKKRPKNKNKPTANVKILDQKKLKNKAQIAIREKLKEKVKPKEQELKEKIKIQEKKKEKEKGKGKVKKQPFYRVILDKIKKKIESNYIRGIANAFIILIFSYFIVMLLILYFILNAIRPKIYNNTVSHRGSRL</sequence>
<dbReference type="GeneID" id="3854342"/>
<reference evidence="4" key="4">
    <citation type="submission" date="2019-05" db="EMBL/GenBank/DDBJ databases">
        <authorList>
            <consortium name="Pathogen Informatics"/>
        </authorList>
    </citation>
    <scope>NUCLEOTIDE SEQUENCE</scope>
    <source>
        <strain evidence="4">17X</strain>
    </source>
</reference>
<evidence type="ECO:0000256" key="2">
    <source>
        <dbReference type="SAM" id="Phobius"/>
    </source>
</evidence>
<feature type="transmembrane region" description="Helical" evidence="2">
    <location>
        <begin position="413"/>
        <end position="436"/>
    </location>
</feature>
<evidence type="ECO:0000313" key="6">
    <source>
        <dbReference type="Proteomes" id="UP000072904"/>
    </source>
</evidence>
<keyword evidence="2" id="KW-0812">Transmembrane</keyword>
<feature type="compositionally biased region" description="Basic and acidic residues" evidence="1">
    <location>
        <begin position="268"/>
        <end position="286"/>
    </location>
</feature>
<evidence type="ECO:0000256" key="1">
    <source>
        <dbReference type="SAM" id="MobiDB-lite"/>
    </source>
</evidence>
<dbReference type="Proteomes" id="UP000072874">
    <property type="component" value="Chromosome 2"/>
</dbReference>
<feature type="region of interest" description="Disordered" evidence="1">
    <location>
        <begin position="268"/>
        <end position="289"/>
    </location>
</feature>
<dbReference type="OrthoDB" id="372754at2759"/>
<name>A0A078K6H1_PLAYE</name>
<gene>
    <name evidence="4" type="ORF">PY17X_0216400</name>
    <name evidence="3" type="ORF">PYYM_0217900</name>
</gene>
<dbReference type="KEGG" id="pyo:PY17X_0216400"/>
<keyword evidence="2" id="KW-1133">Transmembrane helix</keyword>
<reference evidence="3" key="2">
    <citation type="submission" date="2014-05" db="EMBL/GenBank/DDBJ databases">
        <authorList>
            <person name="Aslett A.Martin."/>
            <person name="De Silva Nishadi"/>
        </authorList>
    </citation>
    <scope>NUCLEOTIDE SEQUENCE</scope>
    <source>
        <strain evidence="3">YM</strain>
    </source>
</reference>
<proteinExistence type="predicted"/>
<reference evidence="4" key="3">
    <citation type="submission" date="2014-05" db="EMBL/GenBank/DDBJ databases">
        <authorList>
            <person name="Aslett M.A."/>
            <person name="De Silva N."/>
        </authorList>
    </citation>
    <scope>NUCLEOTIDE SEQUENCE</scope>
    <source>
        <strain evidence="4">17X</strain>
    </source>
</reference>
<dbReference type="OMA" id="WNYNEHE"/>
<dbReference type="VEuPathDB" id="PlasmoDB:Py17XNL_000202727"/>
<accession>A0A078K6H1</accession>
<dbReference type="EMBL" id="LK934630">
    <property type="protein sequence ID" value="CDU16176.1"/>
    <property type="molecule type" value="Genomic_DNA"/>
</dbReference>
<protein>
    <submittedName>
        <fullName evidence="4">Uncharacterized protein</fullName>
    </submittedName>
</protein>
<dbReference type="EMBL" id="LM993656">
    <property type="protein sequence ID" value="VTZ71822.1"/>
    <property type="molecule type" value="Genomic_DNA"/>
</dbReference>